<reference evidence="2" key="2">
    <citation type="submission" date="2018-05" db="EMBL/GenBank/DDBJ databases">
        <title>OmerRS3 (Oryza meridionalis Reference Sequence Version 3).</title>
        <authorList>
            <person name="Zhang J."/>
            <person name="Kudrna D."/>
            <person name="Lee S."/>
            <person name="Talag J."/>
            <person name="Welchert J."/>
            <person name="Wing R.A."/>
        </authorList>
    </citation>
    <scope>NUCLEOTIDE SEQUENCE [LARGE SCALE GENOMIC DNA]</scope>
    <source>
        <strain evidence="2">cv. OR44</strain>
    </source>
</reference>
<reference evidence="2" key="1">
    <citation type="submission" date="2015-04" db="UniProtKB">
        <authorList>
            <consortium name="EnsemblPlants"/>
        </authorList>
    </citation>
    <scope>IDENTIFICATION</scope>
</reference>
<keyword evidence="3" id="KW-1185">Reference proteome</keyword>
<evidence type="ECO:0000256" key="1">
    <source>
        <dbReference type="SAM" id="Coils"/>
    </source>
</evidence>
<dbReference type="Gramene" id="OMERI06G13500.1">
    <property type="protein sequence ID" value="OMERI06G13500.1"/>
    <property type="gene ID" value="OMERI06G13500"/>
</dbReference>
<feature type="coiled-coil region" evidence="1">
    <location>
        <begin position="99"/>
        <end position="154"/>
    </location>
</feature>
<evidence type="ECO:0000313" key="3">
    <source>
        <dbReference type="Proteomes" id="UP000008021"/>
    </source>
</evidence>
<dbReference type="Proteomes" id="UP000008021">
    <property type="component" value="Chromosome 6"/>
</dbReference>
<evidence type="ECO:0000313" key="2">
    <source>
        <dbReference type="EnsemblPlants" id="OMERI06G13500.1"/>
    </source>
</evidence>
<dbReference type="HOGENOM" id="CLU_026612_7_0_1"/>
<dbReference type="AlphaFoldDB" id="A0A0E0E0V0"/>
<organism evidence="2">
    <name type="scientific">Oryza meridionalis</name>
    <dbReference type="NCBI Taxonomy" id="40149"/>
    <lineage>
        <taxon>Eukaryota</taxon>
        <taxon>Viridiplantae</taxon>
        <taxon>Streptophyta</taxon>
        <taxon>Embryophyta</taxon>
        <taxon>Tracheophyta</taxon>
        <taxon>Spermatophyta</taxon>
        <taxon>Magnoliopsida</taxon>
        <taxon>Liliopsida</taxon>
        <taxon>Poales</taxon>
        <taxon>Poaceae</taxon>
        <taxon>BOP clade</taxon>
        <taxon>Oryzoideae</taxon>
        <taxon>Oryzeae</taxon>
        <taxon>Oryzinae</taxon>
        <taxon>Oryza</taxon>
    </lineage>
</organism>
<accession>A0A0E0E0V0</accession>
<keyword evidence="1" id="KW-0175">Coiled coil</keyword>
<dbReference type="EnsemblPlants" id="OMERI06G13500.1">
    <property type="protein sequence ID" value="OMERI06G13500.1"/>
    <property type="gene ID" value="OMERI06G13500"/>
</dbReference>
<protein>
    <submittedName>
        <fullName evidence="2">Uncharacterized protein</fullName>
    </submittedName>
</protein>
<proteinExistence type="predicted"/>
<name>A0A0E0E0V0_9ORYZ</name>
<sequence>MSWYDKESKQTKYKDVPATAIDLFKECHRSSKNGFSESVKNIIANMEAIIDDPLQDGEEPKNCNEVISQVMPKTNFLQNVGLESAAPKRNGKAIVAAWVQELEAELDAERQDTAKLREKLHGQQHELDSLKKKVDEAEAARMQQLEETERLQKSSDETNALLRRLLALNTSFGEPR</sequence>